<reference evidence="3" key="1">
    <citation type="journal article" date="2009" name="Appl. Environ. Microbiol.">
        <title>Complete genome sequence of the chemolithoautotrophic marine magnetotactic coccus strain MC-1.</title>
        <authorList>
            <person name="Schubbe S."/>
            <person name="Williams T.J."/>
            <person name="Xie G."/>
            <person name="Kiss H.E."/>
            <person name="Brettin T.S."/>
            <person name="Martinez D."/>
            <person name="Ross C.A."/>
            <person name="Schuler D."/>
            <person name="Cox B.L."/>
            <person name="Nealson K.H."/>
            <person name="Bazylinski D.A."/>
        </authorList>
    </citation>
    <scope>NUCLEOTIDE SEQUENCE [LARGE SCALE GENOMIC DNA]</scope>
    <source>
        <strain evidence="3">ATCC BAA-1437 / JCM 17883 / MC-1</strain>
    </source>
</reference>
<evidence type="ECO:0000313" key="3">
    <source>
        <dbReference type="Proteomes" id="UP000002586"/>
    </source>
</evidence>
<organism evidence="2 3">
    <name type="scientific">Magnetococcus marinus (strain ATCC BAA-1437 / JCM 17883 / MC-1)</name>
    <dbReference type="NCBI Taxonomy" id="156889"/>
    <lineage>
        <taxon>Bacteria</taxon>
        <taxon>Pseudomonadati</taxon>
        <taxon>Pseudomonadota</taxon>
        <taxon>Magnetococcia</taxon>
        <taxon>Magnetococcales</taxon>
        <taxon>Magnetococcaceae</taxon>
        <taxon>Magnetococcus</taxon>
    </lineage>
</organism>
<sequence>MGEISTSLTIQFSAPELDEPFELVVNDDDQGGSAPVQVAFSRLTSGVCGWGRICYSMSQITPLEVIEPGKKRVKLYCSKRVAATARLIISGGEARLVGRRSETVVETITWSKEHTKKLRWLYDNPVLEIIEQTSFRNKQGDLVTPPRYDRQRGAFHASQEVIGALVVRYTTGFSLYEITYGNGEESVSVAQFVEMQNAWQSGNVESAEVPPVRIIALSDWHATQASFPRKFWPSGAPSVSLRQASPSGGSDEDAPAEDEVDEPSQSDSFYQEVPGTRQTVLEKVYHPDDPEQFIEVKKTLYLEARDSSTGNTLKLRFLNHATSSPS</sequence>
<name>A0LAR5_MAGMM</name>
<dbReference type="RefSeq" id="WP_011714177.1">
    <property type="nucleotide sequence ID" value="NC_008576.1"/>
</dbReference>
<feature type="region of interest" description="Disordered" evidence="1">
    <location>
        <begin position="237"/>
        <end position="273"/>
    </location>
</feature>
<dbReference type="EMBL" id="CP000471">
    <property type="protein sequence ID" value="ABK45058.1"/>
    <property type="molecule type" value="Genomic_DNA"/>
</dbReference>
<feature type="compositionally biased region" description="Acidic residues" evidence="1">
    <location>
        <begin position="250"/>
        <end position="264"/>
    </location>
</feature>
<dbReference type="AlphaFoldDB" id="A0LAR5"/>
<accession>A0LAR5</accession>
<dbReference type="STRING" id="156889.Mmc1_2559"/>
<gene>
    <name evidence="2" type="ordered locus">Mmc1_2559</name>
</gene>
<evidence type="ECO:0000256" key="1">
    <source>
        <dbReference type="SAM" id="MobiDB-lite"/>
    </source>
</evidence>
<keyword evidence="3" id="KW-1185">Reference proteome</keyword>
<dbReference type="KEGG" id="mgm:Mmc1_2559"/>
<dbReference type="OrthoDB" id="8482904at2"/>
<evidence type="ECO:0000313" key="2">
    <source>
        <dbReference type="EMBL" id="ABK45058.1"/>
    </source>
</evidence>
<dbReference type="Proteomes" id="UP000002586">
    <property type="component" value="Chromosome"/>
</dbReference>
<reference evidence="2 3" key="2">
    <citation type="journal article" date="2012" name="Int. J. Syst. Evol. Microbiol.">
        <title>Magnetococcus marinus gen. nov., sp. nov., a marine, magnetotactic bacterium that represents a novel lineage (Magnetococcaceae fam. nov.; Magnetococcales ord. nov.) at the base of the Alphaproteobacteria.</title>
        <authorList>
            <person name="Bazylinski D.A."/>
            <person name="Williams T.J."/>
            <person name="Lefevre C.T."/>
            <person name="Berg R.J."/>
            <person name="Zhang C.L."/>
            <person name="Bowser S.S."/>
            <person name="Dean A.J."/>
            <person name="Beveridge T.J."/>
        </authorList>
    </citation>
    <scope>NUCLEOTIDE SEQUENCE [LARGE SCALE GENOMIC DNA]</scope>
    <source>
        <strain evidence="3">ATCC BAA-1437 / JCM 17883 / MC-1</strain>
    </source>
</reference>
<protein>
    <submittedName>
        <fullName evidence="2">Uncharacterized protein</fullName>
    </submittedName>
</protein>
<dbReference type="HOGENOM" id="CLU_857377_0_0_5"/>
<proteinExistence type="predicted"/>